<keyword evidence="2" id="KW-0472">Membrane</keyword>
<evidence type="ECO:0000256" key="2">
    <source>
        <dbReference type="SAM" id="Phobius"/>
    </source>
</evidence>
<dbReference type="Proteomes" id="UP000541810">
    <property type="component" value="Unassembled WGS sequence"/>
</dbReference>
<keyword evidence="2" id="KW-0812">Transmembrane</keyword>
<reference evidence="3 4" key="1">
    <citation type="submission" date="2020-08" db="EMBL/GenBank/DDBJ databases">
        <title>Genomic Encyclopedia of Type Strains, Phase IV (KMG-IV): sequencing the most valuable type-strain genomes for metagenomic binning, comparative biology and taxonomic classification.</title>
        <authorList>
            <person name="Goeker M."/>
        </authorList>
    </citation>
    <scope>NUCLEOTIDE SEQUENCE [LARGE SCALE GENOMIC DNA]</scope>
    <source>
        <strain evidence="3 4">DSM 103725</strain>
    </source>
</reference>
<proteinExistence type="predicted"/>
<dbReference type="EMBL" id="JACHGY010000001">
    <property type="protein sequence ID" value="MBB6430637.1"/>
    <property type="molecule type" value="Genomic_DNA"/>
</dbReference>
<sequence>MSDAPPPQSEKTPEPEAPKDAAPAKRRPRPGWRRRWALRIILASLLLALIPVVLAVHYTRPNNLRPLMEKLLSEELGGDVSMAKANLSWGGLLTLEHLWVDVPNLPKERDEFAKLFETERLAVQLNFSRLWRGELRVEDIQIDRPQLHIIEDLDTGELNLEMFQLGDDDDDGPDGFNLTLPPAINLNAARVRFAQVQAGEFKTIEAIRLKGELRENPNQDSLFDFELLQYDNEARVDAKLTGSLNTDTPSLNLNLDGFRIDASHRQLVPAGFRTLWDQLQPTGKLPSLSIHMDANEQGRLQLDEAILELDNVAITPPYEELGRAPSPPEQGMPYNPRMTEVSGRFIVRRDSVRVEDFTGNIEGIRYYASGTWGFDPESKGMIAVSTDPFTLDEDPKFLASLPMVGVRIFERLRPSGKFQASTKFERKPGESVEVSGVIKLLQARGMYHKFPFPIHNMRGVITFDRDTVRIDNLSGDGPNGGTVTINGEISPPADGAAVRIAVEARGVPFDDAIKNAFSEKRRKGVEMFFDPEMYAALVEEQVIRPSPKDDEAGDTEPVDIAAIEVDPELPPVFDMGGPVDVDVLVDRAFGPDSKYTTTVSIDARGVSALFRHWPYPLTGKSGTIVVGPGGITLNELVMESPTGGVGTLNGKIGQESKNAPMIPDLVISDADLPIDKLLLHSIRTEQRQTVIDLFPEGRLTGRSTVTRPDPEGDTQWRVFADVVNGTLRPFDGDYRLSAVAGKFELGNYGLTLNNLTGQRGDARLGITGHFDWGRDEDDFRLDIVGSNLRVEPALLDLLPPDEPIREKLVTLQENHNPAGSVGAELRWEKLDHVSPDAETDKTYVLTVEPDRFGMDFKGDRLEFSDMAGTLTVRPGTIDVDQLSAEFSTGTTEFNGLIGLDGITPTALTLAATADTHCPYTRKFLPAAAVDVLNGLEVTGDYRLSDARLLHRPAPQPGQTSLELDARIDLIDTNLQLGVPLTHLQGKLDARIRQFPGQSKPLMAFDLYADELRASERRIAPLTVNLANTPQDTGHLRFDPMLGGVYGGILVGAGSIPLDKEGSYRFDLTLSDVEVEPFLKPAIADPTHPDSPTVLSAKSAAANDTPPDRDLSPVPFSAMDRDLSTGLLSASLTIEAPLSDATARRGRGALLITDARLIDKPLSTALLRASNLTLPSGAPLESASARYLVEGHTVRFDELSLAGPSLTIAGAGTMKLPETDLNLVMVSRNTAAPRLGPVSDLVNLFKDELLAIRVTGTLESPQTNVTSLGGLQRGWQDLFGGLGATIDTRDNLVDE</sequence>
<evidence type="ECO:0000313" key="3">
    <source>
        <dbReference type="EMBL" id="MBB6430637.1"/>
    </source>
</evidence>
<feature type="compositionally biased region" description="Basic and acidic residues" evidence="1">
    <location>
        <begin position="11"/>
        <end position="23"/>
    </location>
</feature>
<dbReference type="GO" id="GO:0005886">
    <property type="term" value="C:plasma membrane"/>
    <property type="evidence" value="ECO:0007669"/>
    <property type="project" value="TreeGrafter"/>
</dbReference>
<protein>
    <submittedName>
        <fullName evidence="3">Uncharacterized protein</fullName>
    </submittedName>
</protein>
<dbReference type="InterPro" id="IPR052894">
    <property type="entry name" value="AsmA-related"/>
</dbReference>
<feature type="transmembrane region" description="Helical" evidence="2">
    <location>
        <begin position="36"/>
        <end position="58"/>
    </location>
</feature>
<organism evidence="3 4">
    <name type="scientific">Algisphaera agarilytica</name>
    <dbReference type="NCBI Taxonomy" id="1385975"/>
    <lineage>
        <taxon>Bacteria</taxon>
        <taxon>Pseudomonadati</taxon>
        <taxon>Planctomycetota</taxon>
        <taxon>Phycisphaerae</taxon>
        <taxon>Phycisphaerales</taxon>
        <taxon>Phycisphaeraceae</taxon>
        <taxon>Algisphaera</taxon>
    </lineage>
</organism>
<dbReference type="RefSeq" id="WP_184678139.1">
    <property type="nucleotide sequence ID" value="NZ_JACHGY010000001.1"/>
</dbReference>
<feature type="region of interest" description="Disordered" evidence="1">
    <location>
        <begin position="1"/>
        <end position="28"/>
    </location>
</feature>
<dbReference type="GO" id="GO:0090313">
    <property type="term" value="P:regulation of protein targeting to membrane"/>
    <property type="evidence" value="ECO:0007669"/>
    <property type="project" value="TreeGrafter"/>
</dbReference>
<evidence type="ECO:0000256" key="1">
    <source>
        <dbReference type="SAM" id="MobiDB-lite"/>
    </source>
</evidence>
<keyword evidence="4" id="KW-1185">Reference proteome</keyword>
<accession>A0A7X0LL50</accession>
<feature type="region of interest" description="Disordered" evidence="1">
    <location>
        <begin position="1081"/>
        <end position="1115"/>
    </location>
</feature>
<name>A0A7X0LL50_9BACT</name>
<comment type="caution">
    <text evidence="3">The sequence shown here is derived from an EMBL/GenBank/DDBJ whole genome shotgun (WGS) entry which is preliminary data.</text>
</comment>
<evidence type="ECO:0000313" key="4">
    <source>
        <dbReference type="Proteomes" id="UP000541810"/>
    </source>
</evidence>
<gene>
    <name evidence="3" type="ORF">HNQ40_002443</name>
</gene>
<dbReference type="PANTHER" id="PTHR30441">
    <property type="entry name" value="DUF748 DOMAIN-CONTAINING PROTEIN"/>
    <property type="match status" value="1"/>
</dbReference>
<dbReference type="PANTHER" id="PTHR30441:SF4">
    <property type="entry name" value="PROTEIN ASMA"/>
    <property type="match status" value="1"/>
</dbReference>
<keyword evidence="2" id="KW-1133">Transmembrane helix</keyword>